<dbReference type="GO" id="GO:0005694">
    <property type="term" value="C:chromosome"/>
    <property type="evidence" value="ECO:0007669"/>
    <property type="project" value="InterPro"/>
</dbReference>
<dbReference type="InterPro" id="IPR051062">
    <property type="entry name" value="Topoisomerase_IB"/>
</dbReference>
<dbReference type="InterPro" id="IPR008336">
    <property type="entry name" value="TopoI_DNA-bd_euk"/>
</dbReference>
<dbReference type="EMBL" id="KQ251435">
    <property type="protein sequence ID" value="KNC70339.1"/>
    <property type="molecule type" value="Genomic_DNA"/>
</dbReference>
<reference evidence="2 3" key="1">
    <citation type="submission" date="2011-02" db="EMBL/GenBank/DDBJ databases">
        <title>The Genome Sequence of Sphaeroforma arctica JP610.</title>
        <authorList>
            <consortium name="The Broad Institute Genome Sequencing Platform"/>
            <person name="Russ C."/>
            <person name="Cuomo C."/>
            <person name="Young S.K."/>
            <person name="Zeng Q."/>
            <person name="Gargeya S."/>
            <person name="Alvarado L."/>
            <person name="Berlin A."/>
            <person name="Chapman S.B."/>
            <person name="Chen Z."/>
            <person name="Freedman E."/>
            <person name="Gellesch M."/>
            <person name="Goldberg J."/>
            <person name="Griggs A."/>
            <person name="Gujja S."/>
            <person name="Heilman E."/>
            <person name="Heiman D."/>
            <person name="Howarth C."/>
            <person name="Mehta T."/>
            <person name="Neiman D."/>
            <person name="Pearson M."/>
            <person name="Roberts A."/>
            <person name="Saif S."/>
            <person name="Shea T."/>
            <person name="Shenoy N."/>
            <person name="Sisk P."/>
            <person name="Stolte C."/>
            <person name="Sykes S."/>
            <person name="White J."/>
            <person name="Yandava C."/>
            <person name="Burger G."/>
            <person name="Gray M.W."/>
            <person name="Holland P.W.H."/>
            <person name="King N."/>
            <person name="Lang F.B.F."/>
            <person name="Roger A.J."/>
            <person name="Ruiz-Trillo I."/>
            <person name="Haas B."/>
            <person name="Nusbaum C."/>
            <person name="Birren B."/>
        </authorList>
    </citation>
    <scope>NUCLEOTIDE SEQUENCE [LARGE SCALE GENOMIC DNA]</scope>
    <source>
        <strain evidence="2 3">JP610</strain>
    </source>
</reference>
<dbReference type="InterPro" id="IPR013030">
    <property type="entry name" value="DNA_topo_DNA_db_N_dom2"/>
</dbReference>
<proteinExistence type="predicted"/>
<dbReference type="PANTHER" id="PTHR10290">
    <property type="entry name" value="DNA TOPOISOMERASE I"/>
    <property type="match status" value="1"/>
</dbReference>
<dbReference type="Pfam" id="PF02919">
    <property type="entry name" value="Topoisom_I_N"/>
    <property type="match status" value="1"/>
</dbReference>
<dbReference type="PANTHER" id="PTHR10290:SF3">
    <property type="entry name" value="DNA TOPOISOMERASE 1"/>
    <property type="match status" value="1"/>
</dbReference>
<name>A0A0L0F179_9EUKA</name>
<feature type="non-terminal residue" evidence="2">
    <location>
        <position position="1"/>
    </location>
</feature>
<dbReference type="GO" id="GO:0006260">
    <property type="term" value="P:DNA replication"/>
    <property type="evidence" value="ECO:0007669"/>
    <property type="project" value="TreeGrafter"/>
</dbReference>
<dbReference type="AlphaFoldDB" id="A0A0L0F179"/>
<dbReference type="Gene3D" id="2.170.11.10">
    <property type="entry name" value="DNA Topoisomerase I, domain 2"/>
    <property type="match status" value="1"/>
</dbReference>
<dbReference type="SUPFAM" id="SSF56741">
    <property type="entry name" value="Eukaryotic DNA topoisomerase I, N-terminal DNA-binding fragment"/>
    <property type="match status" value="1"/>
</dbReference>
<feature type="non-terminal residue" evidence="2">
    <location>
        <position position="74"/>
    </location>
</feature>
<dbReference type="GO" id="GO:0007059">
    <property type="term" value="P:chromosome segregation"/>
    <property type="evidence" value="ECO:0007669"/>
    <property type="project" value="TreeGrafter"/>
</dbReference>
<evidence type="ECO:0000259" key="1">
    <source>
        <dbReference type="Pfam" id="PF02919"/>
    </source>
</evidence>
<gene>
    <name evidence="2" type="ORF">SARC_17136</name>
</gene>
<keyword evidence="3" id="KW-1185">Reference proteome</keyword>
<dbReference type="GO" id="GO:0003917">
    <property type="term" value="F:DNA topoisomerase type I (single strand cut, ATP-independent) activity"/>
    <property type="evidence" value="ECO:0007669"/>
    <property type="project" value="InterPro"/>
</dbReference>
<dbReference type="OrthoDB" id="47179at2759"/>
<dbReference type="GeneID" id="25917640"/>
<dbReference type="GO" id="GO:0003677">
    <property type="term" value="F:DNA binding"/>
    <property type="evidence" value="ECO:0007669"/>
    <property type="project" value="InterPro"/>
</dbReference>
<sequence>ARIQPEDICINIGQGVKPPTPPAGHKWKEVRHDDKVSWLASWTENICDNIKYVMLNAHSRMKGVNDFKKYEKAR</sequence>
<dbReference type="RefSeq" id="XP_014144241.1">
    <property type="nucleotide sequence ID" value="XM_014288766.1"/>
</dbReference>
<accession>A0A0L0F179</accession>
<evidence type="ECO:0000313" key="2">
    <source>
        <dbReference type="EMBL" id="KNC70339.1"/>
    </source>
</evidence>
<dbReference type="Proteomes" id="UP000054560">
    <property type="component" value="Unassembled WGS sequence"/>
</dbReference>
<dbReference type="GO" id="GO:0005730">
    <property type="term" value="C:nucleolus"/>
    <property type="evidence" value="ECO:0007669"/>
    <property type="project" value="TreeGrafter"/>
</dbReference>
<dbReference type="GO" id="GO:0006265">
    <property type="term" value="P:DNA topological change"/>
    <property type="evidence" value="ECO:0007669"/>
    <property type="project" value="InterPro"/>
</dbReference>
<dbReference type="eggNOG" id="KOG0981">
    <property type="taxonomic scope" value="Eukaryota"/>
</dbReference>
<organism evidence="2 3">
    <name type="scientific">Sphaeroforma arctica JP610</name>
    <dbReference type="NCBI Taxonomy" id="667725"/>
    <lineage>
        <taxon>Eukaryota</taxon>
        <taxon>Ichthyosporea</taxon>
        <taxon>Ichthyophonida</taxon>
        <taxon>Sphaeroforma</taxon>
    </lineage>
</organism>
<dbReference type="InterPro" id="IPR036202">
    <property type="entry name" value="TopoI_DNA-bd_euk_N_sf"/>
</dbReference>
<dbReference type="STRING" id="667725.A0A0L0F179"/>
<feature type="domain" description="DNA topoisomerase I DNA binding eukaryotic-type" evidence="1">
    <location>
        <begin position="2"/>
        <end position="55"/>
    </location>
</feature>
<evidence type="ECO:0000313" key="3">
    <source>
        <dbReference type="Proteomes" id="UP000054560"/>
    </source>
</evidence>
<protein>
    <recommendedName>
        <fullName evidence="1">DNA topoisomerase I DNA binding eukaryotic-type domain-containing protein</fullName>
    </recommendedName>
</protein>